<keyword evidence="3" id="KW-0548">Nucleotidyltransferase</keyword>
<name>A0A4Y2TC20_ARAVE</name>
<accession>A0A4Y2TC20</accession>
<keyword evidence="4" id="KW-1185">Reference proteome</keyword>
<sequence>MGTLAALKAVNNFIDCAKNEKLVTCLISLDIKNAFNSIRWEDIINLLKMYKIPGKLLKLFRSFLNNRSVILEDGSKWNYNIGVPQGSSCGPILWLIVANEALKMFPEQSDTLVQAFADDFVILIKALASYKFSEISKNLISCFELWAGRFNLRFRENKTKYIMFKVRKNITPFPGIHLYGKRIGHTNELKYLGIIFDPNYSFMTHLQRVQEK</sequence>
<dbReference type="AlphaFoldDB" id="A0A4Y2TC20"/>
<keyword evidence="3" id="KW-0695">RNA-directed DNA polymerase</keyword>
<dbReference type="OrthoDB" id="6433533at2759"/>
<reference evidence="3 4" key="1">
    <citation type="journal article" date="2019" name="Sci. Rep.">
        <title>Orb-weaving spider Araneus ventricosus genome elucidates the spidroin gene catalogue.</title>
        <authorList>
            <person name="Kono N."/>
            <person name="Nakamura H."/>
            <person name="Ohtoshi R."/>
            <person name="Moran D.A.P."/>
            <person name="Shinohara A."/>
            <person name="Yoshida Y."/>
            <person name="Fujiwara M."/>
            <person name="Mori M."/>
            <person name="Tomita M."/>
            <person name="Arakawa K."/>
        </authorList>
    </citation>
    <scope>NUCLEOTIDE SEQUENCE [LARGE SCALE GENOMIC DNA]</scope>
</reference>
<dbReference type="InterPro" id="IPR000477">
    <property type="entry name" value="RT_dom"/>
</dbReference>
<evidence type="ECO:0000313" key="3">
    <source>
        <dbReference type="EMBL" id="GBN98188.1"/>
    </source>
</evidence>
<evidence type="ECO:0000313" key="2">
    <source>
        <dbReference type="EMBL" id="GBN98182.1"/>
    </source>
</evidence>
<dbReference type="Proteomes" id="UP000499080">
    <property type="component" value="Unassembled WGS sequence"/>
</dbReference>
<dbReference type="Pfam" id="PF00078">
    <property type="entry name" value="RVT_1"/>
    <property type="match status" value="1"/>
</dbReference>
<dbReference type="GO" id="GO:0003964">
    <property type="term" value="F:RNA-directed DNA polymerase activity"/>
    <property type="evidence" value="ECO:0007669"/>
    <property type="project" value="UniProtKB-KW"/>
</dbReference>
<dbReference type="SUPFAM" id="SSF56672">
    <property type="entry name" value="DNA/RNA polymerases"/>
    <property type="match status" value="1"/>
</dbReference>
<dbReference type="InterPro" id="IPR043502">
    <property type="entry name" value="DNA/RNA_pol_sf"/>
</dbReference>
<organism evidence="3 4">
    <name type="scientific">Araneus ventricosus</name>
    <name type="common">Orbweaver spider</name>
    <name type="synonym">Epeira ventricosa</name>
    <dbReference type="NCBI Taxonomy" id="182803"/>
    <lineage>
        <taxon>Eukaryota</taxon>
        <taxon>Metazoa</taxon>
        <taxon>Ecdysozoa</taxon>
        <taxon>Arthropoda</taxon>
        <taxon>Chelicerata</taxon>
        <taxon>Arachnida</taxon>
        <taxon>Araneae</taxon>
        <taxon>Araneomorphae</taxon>
        <taxon>Entelegynae</taxon>
        <taxon>Araneoidea</taxon>
        <taxon>Araneidae</taxon>
        <taxon>Araneus</taxon>
    </lineage>
</organism>
<dbReference type="EMBL" id="BGPR01027586">
    <property type="protein sequence ID" value="GBN98188.1"/>
    <property type="molecule type" value="Genomic_DNA"/>
</dbReference>
<keyword evidence="3" id="KW-0808">Transferase</keyword>
<evidence type="ECO:0000313" key="4">
    <source>
        <dbReference type="Proteomes" id="UP000499080"/>
    </source>
</evidence>
<feature type="domain" description="Reverse transcriptase" evidence="1">
    <location>
        <begin position="1"/>
        <end position="178"/>
    </location>
</feature>
<gene>
    <name evidence="3" type="primary">pol_3625</name>
    <name evidence="2" type="synonym">pol_1950</name>
    <name evidence="2" type="ORF">AVEN_195743_1</name>
    <name evidence="3" type="ORF">AVEN_210531_1</name>
</gene>
<proteinExistence type="predicted"/>
<dbReference type="EMBL" id="BGPR01027585">
    <property type="protein sequence ID" value="GBN98182.1"/>
    <property type="molecule type" value="Genomic_DNA"/>
</dbReference>
<dbReference type="PANTHER" id="PTHR19446">
    <property type="entry name" value="REVERSE TRANSCRIPTASES"/>
    <property type="match status" value="1"/>
</dbReference>
<comment type="caution">
    <text evidence="3">The sequence shown here is derived from an EMBL/GenBank/DDBJ whole genome shotgun (WGS) entry which is preliminary data.</text>
</comment>
<protein>
    <submittedName>
        <fullName evidence="3">RNA-directed DNA polymerase from mobile element jockey</fullName>
    </submittedName>
</protein>
<evidence type="ECO:0000259" key="1">
    <source>
        <dbReference type="PROSITE" id="PS50878"/>
    </source>
</evidence>
<dbReference type="PROSITE" id="PS50878">
    <property type="entry name" value="RT_POL"/>
    <property type="match status" value="1"/>
</dbReference>